<dbReference type="GO" id="GO:0005085">
    <property type="term" value="F:guanyl-nucleotide exchange factor activity"/>
    <property type="evidence" value="ECO:0007669"/>
    <property type="project" value="InterPro"/>
</dbReference>
<dbReference type="CDD" id="cd00160">
    <property type="entry name" value="RhoGEF"/>
    <property type="match status" value="1"/>
</dbReference>
<organism evidence="3 4">
    <name type="scientific">Brachypteracias leptosomus</name>
    <name type="common">short-legged ground-roller</name>
    <dbReference type="NCBI Taxonomy" id="135165"/>
    <lineage>
        <taxon>Eukaryota</taxon>
        <taxon>Metazoa</taxon>
        <taxon>Chordata</taxon>
        <taxon>Craniata</taxon>
        <taxon>Vertebrata</taxon>
        <taxon>Euteleostomi</taxon>
        <taxon>Archelosauria</taxon>
        <taxon>Archosauria</taxon>
        <taxon>Dinosauria</taxon>
        <taxon>Saurischia</taxon>
        <taxon>Theropoda</taxon>
        <taxon>Coelurosauria</taxon>
        <taxon>Aves</taxon>
        <taxon>Neognathae</taxon>
        <taxon>Neoaves</taxon>
        <taxon>Telluraves</taxon>
        <taxon>Coraciimorphae</taxon>
        <taxon>Coraciiformes</taxon>
        <taxon>Brachypteraciidae</taxon>
        <taxon>Brachypteracias</taxon>
    </lineage>
</organism>
<dbReference type="Gene3D" id="2.30.29.30">
    <property type="entry name" value="Pleckstrin-homology domain (PH domain)/Phosphotyrosine-binding domain (PTB)"/>
    <property type="match status" value="1"/>
</dbReference>
<dbReference type="PROSITE" id="PS50010">
    <property type="entry name" value="DH_2"/>
    <property type="match status" value="1"/>
</dbReference>
<gene>
    <name evidence="3" type="primary">Tiam2_0</name>
    <name evidence="3" type="ORF">BRALEP_R10813</name>
</gene>
<dbReference type="InterPro" id="IPR035899">
    <property type="entry name" value="DBL_dom_sf"/>
</dbReference>
<protein>
    <submittedName>
        <fullName evidence="3">TIAM2 protein</fullName>
    </submittedName>
</protein>
<keyword evidence="4" id="KW-1185">Reference proteome</keyword>
<dbReference type="InterPro" id="IPR000219">
    <property type="entry name" value="DH_dom"/>
</dbReference>
<feature type="non-terminal residue" evidence="3">
    <location>
        <position position="516"/>
    </location>
</feature>
<dbReference type="PANTHER" id="PTHR46001:SF5">
    <property type="entry name" value="RHO GUANINE NUCLEOTIDE EXCHANGE FACTOR TIAM2"/>
    <property type="match status" value="1"/>
</dbReference>
<dbReference type="GO" id="GO:0007264">
    <property type="term" value="P:small GTPase-mediated signal transduction"/>
    <property type="evidence" value="ECO:0007669"/>
    <property type="project" value="InterPro"/>
</dbReference>
<feature type="region of interest" description="Disordered" evidence="1">
    <location>
        <begin position="314"/>
        <end position="365"/>
    </location>
</feature>
<dbReference type="InterPro" id="IPR011993">
    <property type="entry name" value="PH-like_dom_sf"/>
</dbReference>
<evidence type="ECO:0000259" key="2">
    <source>
        <dbReference type="PROSITE" id="PS50010"/>
    </source>
</evidence>
<dbReference type="Gene3D" id="1.20.900.10">
    <property type="entry name" value="Dbl homology (DH) domain"/>
    <property type="match status" value="1"/>
</dbReference>
<dbReference type="Pfam" id="PF00621">
    <property type="entry name" value="RhoGEF"/>
    <property type="match status" value="1"/>
</dbReference>
<dbReference type="Proteomes" id="UP000520535">
    <property type="component" value="Unassembled WGS sequence"/>
</dbReference>
<evidence type="ECO:0000313" key="3">
    <source>
        <dbReference type="EMBL" id="NXS59412.1"/>
    </source>
</evidence>
<evidence type="ECO:0000313" key="4">
    <source>
        <dbReference type="Proteomes" id="UP000520535"/>
    </source>
</evidence>
<reference evidence="3 4" key="1">
    <citation type="submission" date="2019-09" db="EMBL/GenBank/DDBJ databases">
        <title>Bird 10,000 Genomes (B10K) Project - Family phase.</title>
        <authorList>
            <person name="Zhang G."/>
        </authorList>
    </citation>
    <scope>NUCLEOTIDE SEQUENCE [LARGE SCALE GENOMIC DNA]</scope>
    <source>
        <strain evidence="3">B10K-DU-012-52</strain>
    </source>
</reference>
<feature type="region of interest" description="Disordered" evidence="1">
    <location>
        <begin position="407"/>
        <end position="436"/>
    </location>
</feature>
<feature type="domain" description="DH" evidence="2">
    <location>
        <begin position="1"/>
        <end position="114"/>
    </location>
</feature>
<proteinExistence type="predicted"/>
<feature type="compositionally biased region" description="Low complexity" evidence="1">
    <location>
        <begin position="335"/>
        <end position="344"/>
    </location>
</feature>
<name>A0A7L2VM26_9AVES</name>
<dbReference type="InterPro" id="IPR043537">
    <property type="entry name" value="Tiam1/Tiam2/Sif"/>
</dbReference>
<comment type="caution">
    <text evidence="3">The sequence shown here is derived from an EMBL/GenBank/DDBJ whole genome shotgun (WGS) entry which is preliminary data.</text>
</comment>
<dbReference type="SUPFAM" id="SSF50729">
    <property type="entry name" value="PH domain-like"/>
    <property type="match status" value="1"/>
</dbReference>
<evidence type="ECO:0000256" key="1">
    <source>
        <dbReference type="SAM" id="MobiDB-lite"/>
    </source>
</evidence>
<feature type="compositionally biased region" description="Basic and acidic residues" evidence="1">
    <location>
        <begin position="410"/>
        <end position="424"/>
    </location>
</feature>
<dbReference type="Pfam" id="PF23014">
    <property type="entry name" value="PH_Tiam1"/>
    <property type="match status" value="1"/>
</dbReference>
<sequence length="516" mass="58889">LQKLLFSLGGSFLYYADHFKLYSGFCANHIKVQKVLERAKTDSAFKAFLDARNPTKQHSSTLESYLIKPVQRVLKYPLLLKELVSLTDNESEEHYHLTEALKAMEKVASHINEMQKIYEDYGTVFDQLVADQSGTEKEVTELSMGELLMHSTVSWLNPFPSFKSTTKYPHFYYFYYLERSWLFFFLQPSNVRAVHNYGDLDPFKFRWLIPLSALQVRLGNTAGAENSCIWELIHTKSELEGRPETIFQLCSSDCENKTNIMKVIRSILRENFRRHIKCELPLEKTSKDRLVPLKNRVPATAKLASTRSLKVLKNSSSSEWNGDPGKGTFPDSDECSLSSSTQSSGCHTAESIQEPKNSSPDKHLQSCASDFSNVLVKESDILSDDDNDDYRSLKKGSPTKDIEIQFQRLKISEEPSTDSERDQAAENEEGDGFETREHPKLVRGHFCPVKRKVNSTKRNRGTLMAMQERHQSLDSHSDAATLDLNSILEREFSVQSLTSVVNEDCFYEAVERHGKS</sequence>
<dbReference type="SUPFAM" id="SSF48065">
    <property type="entry name" value="DBL homology domain (DH-domain)"/>
    <property type="match status" value="1"/>
</dbReference>
<feature type="non-terminal residue" evidence="3">
    <location>
        <position position="1"/>
    </location>
</feature>
<dbReference type="OrthoDB" id="8059989at2759"/>
<dbReference type="PROSITE" id="PS00741">
    <property type="entry name" value="DH_1"/>
    <property type="match status" value="1"/>
</dbReference>
<dbReference type="InterPro" id="IPR055230">
    <property type="entry name" value="PH_Tiam1/2"/>
</dbReference>
<dbReference type="EMBL" id="VYZX01021619">
    <property type="protein sequence ID" value="NXS59412.1"/>
    <property type="molecule type" value="Genomic_DNA"/>
</dbReference>
<dbReference type="SMART" id="SM00325">
    <property type="entry name" value="RhoGEF"/>
    <property type="match status" value="1"/>
</dbReference>
<dbReference type="AlphaFoldDB" id="A0A7L2VM26"/>
<accession>A0A7L2VM26</accession>
<dbReference type="PANTHER" id="PTHR46001">
    <property type="entry name" value="TIAM (MAMMALIAN TUMOR INVASION AND METASTASIS FACTOR) HOMOLOG"/>
    <property type="match status" value="1"/>
</dbReference>
<dbReference type="InterPro" id="IPR001331">
    <property type="entry name" value="GDS_CDC24_CS"/>
</dbReference>